<evidence type="ECO:0000256" key="1">
    <source>
        <dbReference type="SAM" id="MobiDB-lite"/>
    </source>
</evidence>
<dbReference type="InterPro" id="IPR012334">
    <property type="entry name" value="Pectin_lyas_fold"/>
</dbReference>
<accession>A0AAW0ENT5</accession>
<evidence type="ECO:0000313" key="4">
    <source>
        <dbReference type="Proteomes" id="UP001430356"/>
    </source>
</evidence>
<dbReference type="Gene3D" id="2.160.20.10">
    <property type="entry name" value="Single-stranded right-handed beta-helix, Pectin lyase-like"/>
    <property type="match status" value="1"/>
</dbReference>
<organism evidence="3 4">
    <name type="scientific">Novymonas esmeraldas</name>
    <dbReference type="NCBI Taxonomy" id="1808958"/>
    <lineage>
        <taxon>Eukaryota</taxon>
        <taxon>Discoba</taxon>
        <taxon>Euglenozoa</taxon>
        <taxon>Kinetoplastea</taxon>
        <taxon>Metakinetoplastina</taxon>
        <taxon>Trypanosomatida</taxon>
        <taxon>Trypanosomatidae</taxon>
        <taxon>Novymonas</taxon>
    </lineage>
</organism>
<name>A0AAW0ENT5_9TRYP</name>
<comment type="caution">
    <text evidence="3">The sequence shown here is derived from an EMBL/GenBank/DDBJ whole genome shotgun (WGS) entry which is preliminary data.</text>
</comment>
<feature type="compositionally biased region" description="Pro residues" evidence="1">
    <location>
        <begin position="400"/>
        <end position="410"/>
    </location>
</feature>
<reference evidence="3 4" key="1">
    <citation type="journal article" date="2021" name="MBio">
        <title>A New Model Trypanosomatid, Novymonas esmeraldas: Genomic Perception of Its 'Candidatus Pandoraea novymonadis' Endosymbiont.</title>
        <authorList>
            <person name="Zakharova A."/>
            <person name="Saura A."/>
            <person name="Butenko A."/>
            <person name="Podesvova L."/>
            <person name="Warmusova S."/>
            <person name="Kostygov A.Y."/>
            <person name="Nenarokova A."/>
            <person name="Lukes J."/>
            <person name="Opperdoes F.R."/>
            <person name="Yurchenko V."/>
        </authorList>
    </citation>
    <scope>NUCLEOTIDE SEQUENCE [LARGE SCALE GENOMIC DNA]</scope>
    <source>
        <strain evidence="3 4">E262AT.01</strain>
    </source>
</reference>
<feature type="region of interest" description="Disordered" evidence="1">
    <location>
        <begin position="240"/>
        <end position="439"/>
    </location>
</feature>
<gene>
    <name evidence="3" type="ORF">NESM_000407300</name>
</gene>
<dbReference type="InterPro" id="IPR011050">
    <property type="entry name" value="Pectin_lyase_fold/virulence"/>
</dbReference>
<feature type="domain" description="Right handed beta helix" evidence="2">
    <location>
        <begin position="549"/>
        <end position="689"/>
    </location>
</feature>
<dbReference type="InterPro" id="IPR039448">
    <property type="entry name" value="Beta_helix"/>
</dbReference>
<proteinExistence type="predicted"/>
<dbReference type="EMBL" id="JAECZO010000043">
    <property type="protein sequence ID" value="KAK7194861.1"/>
    <property type="molecule type" value="Genomic_DNA"/>
</dbReference>
<feature type="compositionally biased region" description="Low complexity" evidence="1">
    <location>
        <begin position="269"/>
        <end position="278"/>
    </location>
</feature>
<feature type="compositionally biased region" description="Low complexity" evidence="1">
    <location>
        <begin position="367"/>
        <end position="381"/>
    </location>
</feature>
<evidence type="ECO:0000313" key="3">
    <source>
        <dbReference type="EMBL" id="KAK7194861.1"/>
    </source>
</evidence>
<protein>
    <submittedName>
        <fullName evidence="3">Right handed beta helix region containing protein</fullName>
    </submittedName>
</protein>
<keyword evidence="4" id="KW-1185">Reference proteome</keyword>
<dbReference type="Proteomes" id="UP001430356">
    <property type="component" value="Unassembled WGS sequence"/>
</dbReference>
<feature type="compositionally biased region" description="Low complexity" evidence="1">
    <location>
        <begin position="86"/>
        <end position="111"/>
    </location>
</feature>
<dbReference type="SUPFAM" id="SSF51126">
    <property type="entry name" value="Pectin lyase-like"/>
    <property type="match status" value="1"/>
</dbReference>
<feature type="compositionally biased region" description="Low complexity" evidence="1">
    <location>
        <begin position="293"/>
        <end position="325"/>
    </location>
</feature>
<evidence type="ECO:0000259" key="2">
    <source>
        <dbReference type="Pfam" id="PF13229"/>
    </source>
</evidence>
<dbReference type="AlphaFoldDB" id="A0AAW0ENT5"/>
<dbReference type="Pfam" id="PF13229">
    <property type="entry name" value="Beta_helix"/>
    <property type="match status" value="1"/>
</dbReference>
<feature type="compositionally biased region" description="Low complexity" evidence="1">
    <location>
        <begin position="344"/>
        <end position="354"/>
    </location>
</feature>
<feature type="region of interest" description="Disordered" evidence="1">
    <location>
        <begin position="156"/>
        <end position="185"/>
    </location>
</feature>
<sequence length="705" mass="72389">MEVRDERVQLYPVHNPRRLEDVDETLRGFKGRERAMLTALREPHARNGASANSSFAGASSAVYGVVGGAHTPAAAVTAADSPPPLMSTTGASAMSSAGGDPGAAAAPAAATAARDLRPRQCEMQELVRQMRSVDVRRLADRVGALAAAAAAQPSRVSRVPRLQWRRGGDVSSSASTAGAEEEEGDGDELQALLRHIAVFLHHVAECADRFLRLAEDETRESAAAAAAAAAAAVVMEAGEGGETGGDRHAAAAAAAVAPSRGDRAERDVVTAAAAAPRSPDAPHRSRLRRRPSCVRGVRSQTAAVSVSPTTATTATSPRDTTPPTSTKRRGGRVDSSPPTYRAATVSPLTTSSPRTPSPPAPPHFRGAQRALRVPAATAARGADAEAARRGAHTLTAPCATSPPPSPPATAPPVHGGALVLRSPPPPPTRRRVVSWTPSSPPSELRSACASLRHGDCVVLEPGVYHAALVLEDCGCVELASAYPGAAVVLRPSSEVEPVLSVRGSGSRVELRGIVLVQGGGTEEAEAAAPPPRAAAQVPLLCISDGAAVRATAAHFYGGIGGGVVVTGAHSHATLDLCLVSLCSFAGVFARDGASVRVERSKIKKSEAGVRVLQASALLQESTVEDCRTDGVVVYQGGLAVVERCGLANNGGNGVFLDGAAEARVTASTIELNAIYGVQRHRGSSLHVRTSHIRDNGLLPISDEGV</sequence>
<feature type="region of interest" description="Disordered" evidence="1">
    <location>
        <begin position="80"/>
        <end position="111"/>
    </location>
</feature>